<dbReference type="NCBIfam" id="NF003792">
    <property type="entry name" value="PRK05380.1"/>
    <property type="match status" value="1"/>
</dbReference>
<dbReference type="CDD" id="cd01746">
    <property type="entry name" value="GATase1_CTP_Synthase"/>
    <property type="match status" value="1"/>
</dbReference>
<dbReference type="InterPro" id="IPR029062">
    <property type="entry name" value="Class_I_gatase-like"/>
</dbReference>
<keyword evidence="6" id="KW-0547">Nucleotide-binding</keyword>
<dbReference type="Gene3D" id="3.40.50.300">
    <property type="entry name" value="P-loop containing nucleotide triphosphate hydrolases"/>
    <property type="match status" value="1"/>
</dbReference>
<evidence type="ECO:0000256" key="1">
    <source>
        <dbReference type="ARBA" id="ARBA00005171"/>
    </source>
</evidence>
<dbReference type="GO" id="GO:0005524">
    <property type="term" value="F:ATP binding"/>
    <property type="evidence" value="ECO:0007669"/>
    <property type="project" value="UniProtKB-KW"/>
</dbReference>
<dbReference type="EC" id="6.3.4.2" evidence="3"/>
<dbReference type="InterPro" id="IPR033828">
    <property type="entry name" value="GATase1_CTP_Synthase"/>
</dbReference>
<dbReference type="InterPro" id="IPR017456">
    <property type="entry name" value="CTP_synthase_N"/>
</dbReference>
<evidence type="ECO:0000256" key="10">
    <source>
        <dbReference type="ARBA" id="ARBA00022975"/>
    </source>
</evidence>
<keyword evidence="5" id="KW-0479">Metal-binding</keyword>
<evidence type="ECO:0000256" key="6">
    <source>
        <dbReference type="ARBA" id="ARBA00022741"/>
    </source>
</evidence>
<feature type="domain" description="CTP synthase N-terminal" evidence="16">
    <location>
        <begin position="8"/>
        <end position="270"/>
    </location>
</feature>
<evidence type="ECO:0000256" key="14">
    <source>
        <dbReference type="ARBA" id="ARBA00083191"/>
    </source>
</evidence>
<comment type="catalytic activity">
    <reaction evidence="11">
        <text>UTP + L-glutamine + ATP + H2O = CTP + L-glutamate + ADP + phosphate + 2 H(+)</text>
        <dbReference type="Rhea" id="RHEA:26426"/>
        <dbReference type="ChEBI" id="CHEBI:15377"/>
        <dbReference type="ChEBI" id="CHEBI:15378"/>
        <dbReference type="ChEBI" id="CHEBI:29985"/>
        <dbReference type="ChEBI" id="CHEBI:30616"/>
        <dbReference type="ChEBI" id="CHEBI:37563"/>
        <dbReference type="ChEBI" id="CHEBI:43474"/>
        <dbReference type="ChEBI" id="CHEBI:46398"/>
        <dbReference type="ChEBI" id="CHEBI:58359"/>
        <dbReference type="ChEBI" id="CHEBI:456216"/>
        <dbReference type="EC" id="6.3.4.2"/>
    </reaction>
</comment>
<dbReference type="NCBIfam" id="TIGR00337">
    <property type="entry name" value="PyrG"/>
    <property type="match status" value="1"/>
</dbReference>
<evidence type="ECO:0000256" key="11">
    <source>
        <dbReference type="ARBA" id="ARBA00047781"/>
    </source>
</evidence>
<dbReference type="EMBL" id="DMZY01000075">
    <property type="protein sequence ID" value="HAV92018.1"/>
    <property type="molecule type" value="Genomic_DNA"/>
</dbReference>
<accession>A0A350H902</accession>
<dbReference type="Proteomes" id="UP000264062">
    <property type="component" value="Unassembled WGS sequence"/>
</dbReference>
<gene>
    <name evidence="17" type="ORF">DCW38_02420</name>
</gene>
<keyword evidence="4" id="KW-0436">Ligase</keyword>
<dbReference type="SUPFAM" id="SSF52317">
    <property type="entry name" value="Class I glutamine amidotransferase-like"/>
    <property type="match status" value="1"/>
</dbReference>
<keyword evidence="9" id="KW-0315">Glutamine amidotransferase</keyword>
<name>A0A350H902_UNCW3</name>
<proteinExistence type="inferred from homology"/>
<evidence type="ECO:0000256" key="8">
    <source>
        <dbReference type="ARBA" id="ARBA00022842"/>
    </source>
</evidence>
<dbReference type="PANTHER" id="PTHR11550:SF0">
    <property type="entry name" value="CTP SYNTHASE-RELATED"/>
    <property type="match status" value="1"/>
</dbReference>
<keyword evidence="8" id="KW-0460">Magnesium</keyword>
<dbReference type="GO" id="GO:0044210">
    <property type="term" value="P:'de novo' CTP biosynthetic process"/>
    <property type="evidence" value="ECO:0007669"/>
    <property type="project" value="UniProtKB-UniPathway"/>
</dbReference>
<evidence type="ECO:0000313" key="18">
    <source>
        <dbReference type="Proteomes" id="UP000264062"/>
    </source>
</evidence>
<evidence type="ECO:0000259" key="16">
    <source>
        <dbReference type="Pfam" id="PF06418"/>
    </source>
</evidence>
<comment type="pathway">
    <text evidence="1">Pyrimidine metabolism; CTP biosynthesis via de novo pathway; CTP from UDP: step 2/2.</text>
</comment>
<evidence type="ECO:0000256" key="5">
    <source>
        <dbReference type="ARBA" id="ARBA00022723"/>
    </source>
</evidence>
<dbReference type="GO" id="GO:0019856">
    <property type="term" value="P:pyrimidine nucleobase biosynthetic process"/>
    <property type="evidence" value="ECO:0007669"/>
    <property type="project" value="TreeGrafter"/>
</dbReference>
<dbReference type="Gene3D" id="3.40.50.880">
    <property type="match status" value="1"/>
</dbReference>
<dbReference type="PANTHER" id="PTHR11550">
    <property type="entry name" value="CTP SYNTHASE"/>
    <property type="match status" value="1"/>
</dbReference>
<evidence type="ECO:0000256" key="2">
    <source>
        <dbReference type="ARBA" id="ARBA00007533"/>
    </source>
</evidence>
<dbReference type="GO" id="GO:0042802">
    <property type="term" value="F:identical protein binding"/>
    <property type="evidence" value="ECO:0007669"/>
    <property type="project" value="TreeGrafter"/>
</dbReference>
<dbReference type="AlphaFoldDB" id="A0A350H902"/>
<keyword evidence="10" id="KW-0665">Pyrimidine biosynthesis</keyword>
<comment type="caution">
    <text evidence="17">The sequence shown here is derived from an EMBL/GenBank/DDBJ whole genome shotgun (WGS) entry which is preliminary data.</text>
</comment>
<dbReference type="PROSITE" id="PS51273">
    <property type="entry name" value="GATASE_TYPE_1"/>
    <property type="match status" value="1"/>
</dbReference>
<dbReference type="SUPFAM" id="SSF52540">
    <property type="entry name" value="P-loop containing nucleoside triphosphate hydrolases"/>
    <property type="match status" value="1"/>
</dbReference>
<dbReference type="GO" id="GO:0046872">
    <property type="term" value="F:metal ion binding"/>
    <property type="evidence" value="ECO:0007669"/>
    <property type="project" value="UniProtKB-KW"/>
</dbReference>
<evidence type="ECO:0000256" key="13">
    <source>
        <dbReference type="ARBA" id="ARBA00079941"/>
    </source>
</evidence>
<reference evidence="17 18" key="1">
    <citation type="journal article" date="2018" name="Nat. Biotechnol.">
        <title>A standardized bacterial taxonomy based on genome phylogeny substantially revises the tree of life.</title>
        <authorList>
            <person name="Parks D.H."/>
            <person name="Chuvochina M."/>
            <person name="Waite D.W."/>
            <person name="Rinke C."/>
            <person name="Skarshewski A."/>
            <person name="Chaumeil P.A."/>
            <person name="Hugenholtz P."/>
        </authorList>
    </citation>
    <scope>NUCLEOTIDE SEQUENCE [LARGE SCALE GENOMIC DNA]</scope>
    <source>
        <strain evidence="17">UBA9956</strain>
    </source>
</reference>
<feature type="domain" description="Glutamine amidotransferase" evidence="15">
    <location>
        <begin position="311"/>
        <end position="573"/>
    </location>
</feature>
<evidence type="ECO:0000259" key="15">
    <source>
        <dbReference type="Pfam" id="PF00117"/>
    </source>
</evidence>
<evidence type="ECO:0000313" key="17">
    <source>
        <dbReference type="EMBL" id="HAV92018.1"/>
    </source>
</evidence>
<evidence type="ECO:0000256" key="3">
    <source>
        <dbReference type="ARBA" id="ARBA00012291"/>
    </source>
</evidence>
<protein>
    <recommendedName>
        <fullName evidence="3">CTP synthase (glutamine hydrolyzing)</fullName>
        <ecNumber evidence="3">6.3.4.2</ecNumber>
    </recommendedName>
    <alternativeName>
        <fullName evidence="13">Cytidine 5'-triphosphate synthase</fullName>
    </alternativeName>
    <alternativeName>
        <fullName evidence="14">Cytidine triphosphate synthetase</fullName>
    </alternativeName>
    <alternativeName>
        <fullName evidence="12">UTP--ammonia ligase</fullName>
    </alternativeName>
</protein>
<dbReference type="InterPro" id="IPR027417">
    <property type="entry name" value="P-loop_NTPase"/>
</dbReference>
<dbReference type="UniPathway" id="UPA00159">
    <property type="reaction ID" value="UER00277"/>
</dbReference>
<dbReference type="Pfam" id="PF00117">
    <property type="entry name" value="GATase"/>
    <property type="match status" value="1"/>
</dbReference>
<comment type="similarity">
    <text evidence="2">Belongs to the CTP synthase family.</text>
</comment>
<evidence type="ECO:0000256" key="4">
    <source>
        <dbReference type="ARBA" id="ARBA00022598"/>
    </source>
</evidence>
<sequence length="581" mass="65985">MKPKQFPKYIIVTGGVMSGVGKGIATASIGLILKKYGFKISAVKIDPYINFDAGTLRPTEHGEVWVTDDGGEIDQDLGNYERFLDQHFSRKNNITTGQVYARVIEDERNGKFLGQTVQLIPHISNEIKTRIKEAGKGFDFVLVEIGGTIGDYENIPYLFAIKSLEREVGDENVKHVLITYLPTPRHIGEMKTKPTQQAIKMLSEHGIFPDFILCRAKESLDSVRKKKIEIYANIDTDHVISAPDSDNLYSIPLNFEKDNLGEKIMEEFNLKKRVKPNWTDWKKSVNIIEHPPKHVDIAMVGKYLDIGDFSLKDSYISVAQAVEHAGAKNNCGVKIHWISAQDVESGKIKDRELKKYKGFIVPGGFGKEGVEGKIRTIKFARENKIPFLGLCFGLQLAVVEYARNVCGMKNADSIEINPDTDYPVINIIKSQESIIKHNRYGGSMRLGAYAAILEKNSMVLDLYKSTKRIEEDREQIELLKKDKRNMFRLGVLENNKPVVIERHRHRYEVNNDFVDVISKMGLKFSGYHNLTKDERLMEFIELPSHPFFIGTQAHPEFKSSLISPSPLFYGFIRAAMNIKIR</sequence>
<dbReference type="GO" id="GO:0003883">
    <property type="term" value="F:CTP synthase activity"/>
    <property type="evidence" value="ECO:0007669"/>
    <property type="project" value="UniProtKB-EC"/>
</dbReference>
<dbReference type="InterPro" id="IPR004468">
    <property type="entry name" value="CTP_synthase"/>
</dbReference>
<dbReference type="Pfam" id="PF06418">
    <property type="entry name" value="CTP_synth_N"/>
    <property type="match status" value="1"/>
</dbReference>
<evidence type="ECO:0000256" key="7">
    <source>
        <dbReference type="ARBA" id="ARBA00022840"/>
    </source>
</evidence>
<organism evidence="17 18">
    <name type="scientific">candidate division WOR-3 bacterium</name>
    <dbReference type="NCBI Taxonomy" id="2052148"/>
    <lineage>
        <taxon>Bacteria</taxon>
        <taxon>Bacteria division WOR-3</taxon>
    </lineage>
</organism>
<dbReference type="FunFam" id="3.40.50.300:FF:000009">
    <property type="entry name" value="CTP synthase"/>
    <property type="match status" value="1"/>
</dbReference>
<evidence type="ECO:0000256" key="9">
    <source>
        <dbReference type="ARBA" id="ARBA00022962"/>
    </source>
</evidence>
<dbReference type="InterPro" id="IPR017926">
    <property type="entry name" value="GATASE"/>
</dbReference>
<evidence type="ECO:0000256" key="12">
    <source>
        <dbReference type="ARBA" id="ARBA00075170"/>
    </source>
</evidence>
<keyword evidence="7" id="KW-0067">ATP-binding</keyword>